<keyword evidence="7" id="KW-0406">Ion transport</keyword>
<dbReference type="PANTHER" id="PTHR10037:SF62">
    <property type="entry name" value="SODIUM CHANNEL PROTEIN 60E"/>
    <property type="match status" value="1"/>
</dbReference>
<evidence type="ECO:0000259" key="13">
    <source>
        <dbReference type="Pfam" id="PF00520"/>
    </source>
</evidence>
<keyword evidence="6 12" id="KW-1133">Transmembrane helix</keyword>
<name>A0A830HB36_9CHLO</name>
<dbReference type="InterPro" id="IPR005821">
    <property type="entry name" value="Ion_trans_dom"/>
</dbReference>
<dbReference type="FunFam" id="1.20.120.350:FF:000009">
    <property type="entry name" value="Voltage-dependent T-type calcium channel subunit alpha"/>
    <property type="match status" value="1"/>
</dbReference>
<dbReference type="EMBL" id="BNJQ01000008">
    <property type="protein sequence ID" value="GHP04556.1"/>
    <property type="molecule type" value="Genomic_DNA"/>
</dbReference>
<keyword evidence="4" id="KW-0677">Repeat</keyword>
<evidence type="ECO:0000256" key="12">
    <source>
        <dbReference type="SAM" id="Phobius"/>
    </source>
</evidence>
<evidence type="ECO:0000256" key="11">
    <source>
        <dbReference type="SAM" id="MobiDB-lite"/>
    </source>
</evidence>
<dbReference type="InterPro" id="IPR043203">
    <property type="entry name" value="VGCC_Ca_Na"/>
</dbReference>
<dbReference type="OrthoDB" id="416585at2759"/>
<evidence type="ECO:0000256" key="7">
    <source>
        <dbReference type="ARBA" id="ARBA00023065"/>
    </source>
</evidence>
<keyword evidence="15" id="KW-1185">Reference proteome</keyword>
<evidence type="ECO:0000313" key="15">
    <source>
        <dbReference type="Proteomes" id="UP000660262"/>
    </source>
</evidence>
<feature type="domain" description="Ion transport" evidence="13">
    <location>
        <begin position="99"/>
        <end position="377"/>
    </location>
</feature>
<dbReference type="InterPro" id="IPR027359">
    <property type="entry name" value="Volt_channel_dom_sf"/>
</dbReference>
<feature type="transmembrane region" description="Helical" evidence="12">
    <location>
        <begin position="98"/>
        <end position="118"/>
    </location>
</feature>
<keyword evidence="10" id="KW-0407">Ion channel</keyword>
<dbReference type="SUPFAM" id="SSF81324">
    <property type="entry name" value="Voltage-gated potassium channels"/>
    <property type="match status" value="1"/>
</dbReference>
<accession>A0A830HB36</accession>
<evidence type="ECO:0000256" key="5">
    <source>
        <dbReference type="ARBA" id="ARBA00022882"/>
    </source>
</evidence>
<sequence>MASAAAAAAARAARMRVAAKYEEQDTILERKLTFQETMKAKFKKLTVKIIGGNKMVKLAEEVNQRKGFVRTVLLGNYSWFVFTNSNPVRVQAKRLVNWLWFDRIVLFLIFANCIFLAMDDPTCKDECEKTNNIKIASEYAEFVFTALFTVELVCQSIAKGLVFCHGAYLSSPWNWLDFVIVVTSYQFLLPGGGSSVSGLRAFRALRPLRTITGVPGMRLLVNTLVESVPLMLDVLVLIMWVFGVFGIVGMEMFMGKLQKRCFESAEPGAPILKGWENTVCSGSNRCPTNTSVCLDTGKSPNNDYTSFDNFWRAFLAVFQTLTLQGWSTDLMYHVNDGSGHAVSSVYFVFLVMFGAFFALNLLTAIISAKFAQIHAEQAEEAKQEERRDRKCGDEPVRRGNARRLDAH</sequence>
<evidence type="ECO:0000313" key="14">
    <source>
        <dbReference type="EMBL" id="GHP04556.1"/>
    </source>
</evidence>
<keyword evidence="2" id="KW-0813">Transport</keyword>
<dbReference type="GO" id="GO:0001518">
    <property type="term" value="C:voltage-gated sodium channel complex"/>
    <property type="evidence" value="ECO:0007669"/>
    <property type="project" value="TreeGrafter"/>
</dbReference>
<evidence type="ECO:0000256" key="4">
    <source>
        <dbReference type="ARBA" id="ARBA00022737"/>
    </source>
</evidence>
<dbReference type="Gene3D" id="1.10.287.70">
    <property type="match status" value="1"/>
</dbReference>
<gene>
    <name evidence="14" type="ORF">PPROV_000331000</name>
</gene>
<reference evidence="14" key="1">
    <citation type="submission" date="2020-10" db="EMBL/GenBank/DDBJ databases">
        <title>Unveiling of a novel bifunctional photoreceptor, Dualchrome1, isolated from a cosmopolitan green alga.</title>
        <authorList>
            <person name="Suzuki S."/>
            <person name="Kawachi M."/>
        </authorList>
    </citation>
    <scope>NUCLEOTIDE SEQUENCE</scope>
    <source>
        <strain evidence="14">NIES 2893</strain>
    </source>
</reference>
<organism evidence="14 15">
    <name type="scientific">Pycnococcus provasolii</name>
    <dbReference type="NCBI Taxonomy" id="41880"/>
    <lineage>
        <taxon>Eukaryota</taxon>
        <taxon>Viridiplantae</taxon>
        <taxon>Chlorophyta</taxon>
        <taxon>Pseudoscourfieldiophyceae</taxon>
        <taxon>Pseudoscourfieldiales</taxon>
        <taxon>Pycnococcaceae</taxon>
        <taxon>Pycnococcus</taxon>
    </lineage>
</organism>
<keyword evidence="3 12" id="KW-0812">Transmembrane</keyword>
<dbReference type="PANTHER" id="PTHR10037">
    <property type="entry name" value="VOLTAGE-GATED CATION CHANNEL CALCIUM AND SODIUM"/>
    <property type="match status" value="1"/>
</dbReference>
<dbReference type="GO" id="GO:0005248">
    <property type="term" value="F:voltage-gated sodium channel activity"/>
    <property type="evidence" value="ECO:0007669"/>
    <property type="project" value="TreeGrafter"/>
</dbReference>
<proteinExistence type="predicted"/>
<keyword evidence="8 12" id="KW-0472">Membrane</keyword>
<feature type="transmembrane region" description="Helical" evidence="12">
    <location>
        <begin position="346"/>
        <end position="366"/>
    </location>
</feature>
<comment type="subcellular location">
    <subcellularLocation>
        <location evidence="1">Membrane</location>
        <topology evidence="1">Multi-pass membrane protein</topology>
    </subcellularLocation>
</comment>
<keyword evidence="9" id="KW-0325">Glycoprotein</keyword>
<dbReference type="Pfam" id="PF00520">
    <property type="entry name" value="Ion_trans"/>
    <property type="match status" value="1"/>
</dbReference>
<dbReference type="Proteomes" id="UP000660262">
    <property type="component" value="Unassembled WGS sequence"/>
</dbReference>
<evidence type="ECO:0000256" key="3">
    <source>
        <dbReference type="ARBA" id="ARBA00022692"/>
    </source>
</evidence>
<evidence type="ECO:0000256" key="10">
    <source>
        <dbReference type="ARBA" id="ARBA00023303"/>
    </source>
</evidence>
<evidence type="ECO:0000256" key="1">
    <source>
        <dbReference type="ARBA" id="ARBA00004141"/>
    </source>
</evidence>
<dbReference type="Gene3D" id="1.20.120.350">
    <property type="entry name" value="Voltage-gated potassium channels. Chain C"/>
    <property type="match status" value="1"/>
</dbReference>
<evidence type="ECO:0000256" key="2">
    <source>
        <dbReference type="ARBA" id="ARBA00022448"/>
    </source>
</evidence>
<dbReference type="AlphaFoldDB" id="A0A830HB36"/>
<evidence type="ECO:0000256" key="9">
    <source>
        <dbReference type="ARBA" id="ARBA00023180"/>
    </source>
</evidence>
<evidence type="ECO:0000256" key="6">
    <source>
        <dbReference type="ARBA" id="ARBA00022989"/>
    </source>
</evidence>
<feature type="transmembrane region" description="Helical" evidence="12">
    <location>
        <begin position="231"/>
        <end position="250"/>
    </location>
</feature>
<protein>
    <recommendedName>
        <fullName evidence="13">Ion transport domain-containing protein</fullName>
    </recommendedName>
</protein>
<comment type="caution">
    <text evidence="14">The sequence shown here is derived from an EMBL/GenBank/DDBJ whole genome shotgun (WGS) entry which is preliminary data.</text>
</comment>
<feature type="transmembrane region" description="Helical" evidence="12">
    <location>
        <begin position="309"/>
        <end position="326"/>
    </location>
</feature>
<keyword evidence="5" id="KW-0851">Voltage-gated channel</keyword>
<feature type="region of interest" description="Disordered" evidence="11">
    <location>
        <begin position="379"/>
        <end position="407"/>
    </location>
</feature>
<evidence type="ECO:0000256" key="8">
    <source>
        <dbReference type="ARBA" id="ARBA00023136"/>
    </source>
</evidence>